<dbReference type="OrthoDB" id="9880276at2"/>
<gene>
    <name evidence="2" type="ORF">SYN_00512</name>
</gene>
<dbReference type="HOGENOM" id="CLU_1685673_0_0_7"/>
<organism evidence="2 3">
    <name type="scientific">Syntrophus aciditrophicus (strain SB)</name>
    <dbReference type="NCBI Taxonomy" id="56780"/>
    <lineage>
        <taxon>Bacteria</taxon>
        <taxon>Pseudomonadati</taxon>
        <taxon>Thermodesulfobacteriota</taxon>
        <taxon>Syntrophia</taxon>
        <taxon>Syntrophales</taxon>
        <taxon>Syntrophaceae</taxon>
        <taxon>Syntrophus</taxon>
    </lineage>
</organism>
<dbReference type="AlphaFoldDB" id="Q2LPM9"/>
<feature type="region of interest" description="Disordered" evidence="1">
    <location>
        <begin position="1"/>
        <end position="29"/>
    </location>
</feature>
<reference evidence="2 3" key="1">
    <citation type="journal article" date="2007" name="Proc. Natl. Acad. Sci. U.S.A.">
        <title>The genome of Syntrophus aciditrophicus: life at the thermodynamic limit of microbial growth.</title>
        <authorList>
            <person name="McInerney M.J."/>
            <person name="Rohlin L."/>
            <person name="Mouttaki H."/>
            <person name="Kim U."/>
            <person name="Krupp R.S."/>
            <person name="Rios-Hernandez L."/>
            <person name="Sieber J."/>
            <person name="Struchtemeyer C.G."/>
            <person name="Bhattacharyya A."/>
            <person name="Campbell J.W."/>
            <person name="Gunsalus R.P."/>
        </authorList>
    </citation>
    <scope>NUCLEOTIDE SEQUENCE [LARGE SCALE GENOMIC DNA]</scope>
    <source>
        <strain evidence="2 3">SB</strain>
    </source>
</reference>
<accession>Q2LPM9</accession>
<evidence type="ECO:0000313" key="2">
    <source>
        <dbReference type="EMBL" id="ABC76229.1"/>
    </source>
</evidence>
<evidence type="ECO:0000313" key="3">
    <source>
        <dbReference type="Proteomes" id="UP000001933"/>
    </source>
</evidence>
<dbReference type="STRING" id="56780.SYN_00512"/>
<evidence type="ECO:0000256" key="1">
    <source>
        <dbReference type="SAM" id="MobiDB-lite"/>
    </source>
</evidence>
<protein>
    <submittedName>
        <fullName evidence="2">Hypothetical membrane protein</fullName>
    </submittedName>
</protein>
<dbReference type="InParanoid" id="Q2LPM9"/>
<sequence length="156" mass="17648">MDSALVKHPHKFREMPRTRKSDRLRGTGTFQPGCRKVPAGWLLAGILALLLIFPLSASAHSPSDVQLSYLEQEQTLQVTITHNSYLPNSHYVKRVEIRKNSEKPLVQEYTNQPDRTTFVYRYKLPLKEGDRVEVIANCSLYGSRSARLVISGPAAK</sequence>
<dbReference type="KEGG" id="sat:SYN_00512"/>
<proteinExistence type="predicted"/>
<feature type="compositionally biased region" description="Basic and acidic residues" evidence="1">
    <location>
        <begin position="12"/>
        <end position="25"/>
    </location>
</feature>
<dbReference type="EMBL" id="CP000252">
    <property type="protein sequence ID" value="ABC76229.1"/>
    <property type="molecule type" value="Genomic_DNA"/>
</dbReference>
<name>Q2LPM9_SYNAS</name>
<dbReference type="RefSeq" id="WP_011416263.1">
    <property type="nucleotide sequence ID" value="NC_007759.1"/>
</dbReference>
<dbReference type="Proteomes" id="UP000001933">
    <property type="component" value="Chromosome"/>
</dbReference>
<keyword evidence="3" id="KW-1185">Reference proteome</keyword>